<protein>
    <recommendedName>
        <fullName evidence="6">TIGR01777 family protein</fullName>
    </recommendedName>
</protein>
<reference evidence="4 5" key="1">
    <citation type="submission" date="2018-06" db="EMBL/GenBank/DDBJ databases">
        <title>Genomic Encyclopedia of Type Strains, Phase IV (KMG-IV): sequencing the most valuable type-strain genomes for metagenomic binning, comparative biology and taxonomic classification.</title>
        <authorList>
            <person name="Goeker M."/>
        </authorList>
    </citation>
    <scope>NUCLEOTIDE SEQUENCE [LARGE SCALE GENOMIC DNA]</scope>
    <source>
        <strain evidence="4 5">DSM 5</strain>
    </source>
</reference>
<evidence type="ECO:0008006" key="6">
    <source>
        <dbReference type="Google" id="ProtNLM"/>
    </source>
</evidence>
<dbReference type="Pfam" id="PF01370">
    <property type="entry name" value="Epimerase"/>
    <property type="match status" value="1"/>
</dbReference>
<feature type="domain" description="NAD-dependent epimerase/dehydratase" evidence="2">
    <location>
        <begin position="14"/>
        <end position="234"/>
    </location>
</feature>
<dbReference type="AlphaFoldDB" id="A0A2W7MMC5"/>
<dbReference type="Pfam" id="PF08338">
    <property type="entry name" value="DUF1731"/>
    <property type="match status" value="1"/>
</dbReference>
<dbReference type="Gene3D" id="3.40.50.720">
    <property type="entry name" value="NAD(P)-binding Rossmann-like Domain"/>
    <property type="match status" value="1"/>
</dbReference>
<dbReference type="InterPro" id="IPR001509">
    <property type="entry name" value="Epimerase_deHydtase"/>
</dbReference>
<evidence type="ECO:0000256" key="1">
    <source>
        <dbReference type="ARBA" id="ARBA00009353"/>
    </source>
</evidence>
<comment type="similarity">
    <text evidence="1">Belongs to the NAD(P)-dependent epimerase/dehydratase family. SDR39U1 subfamily.</text>
</comment>
<dbReference type="Proteomes" id="UP000248646">
    <property type="component" value="Unassembled WGS sequence"/>
</dbReference>
<dbReference type="CDD" id="cd05242">
    <property type="entry name" value="SDR_a8"/>
    <property type="match status" value="1"/>
</dbReference>
<organism evidence="4 5">
    <name type="scientific">Psychrobacillus insolitus</name>
    <dbReference type="NCBI Taxonomy" id="1461"/>
    <lineage>
        <taxon>Bacteria</taxon>
        <taxon>Bacillati</taxon>
        <taxon>Bacillota</taxon>
        <taxon>Bacilli</taxon>
        <taxon>Bacillales</taxon>
        <taxon>Bacillaceae</taxon>
        <taxon>Psychrobacillus</taxon>
    </lineage>
</organism>
<comment type="caution">
    <text evidence="4">The sequence shown here is derived from an EMBL/GenBank/DDBJ whole genome shotgun (WGS) entry which is preliminary data.</text>
</comment>
<evidence type="ECO:0000259" key="2">
    <source>
        <dbReference type="Pfam" id="PF01370"/>
    </source>
</evidence>
<accession>A0A2W7MMC5</accession>
<dbReference type="SUPFAM" id="SSF51735">
    <property type="entry name" value="NAD(P)-binding Rossmann-fold domains"/>
    <property type="match status" value="1"/>
</dbReference>
<dbReference type="EMBL" id="QKZI01000007">
    <property type="protein sequence ID" value="PZX03066.1"/>
    <property type="molecule type" value="Genomic_DNA"/>
</dbReference>
<dbReference type="InterPro" id="IPR010099">
    <property type="entry name" value="SDR39U1"/>
</dbReference>
<keyword evidence="5" id="KW-1185">Reference proteome</keyword>
<feature type="domain" description="DUF1731" evidence="3">
    <location>
        <begin position="261"/>
        <end position="307"/>
    </location>
</feature>
<sequence>MLKWAKGGMENMKIAITGGTGFVGRELTKLLLQKGHEVYILSRSDNKKIKDVTSIQWLTDGATPEQELEGIDAFINLAGESINNGRWTTEQKEKIYNSRMQATDELLRICKSLNNKPKVLVNASAIGIYPASNDKIYTEKSTDLSSDFLAKTVQDWEQKAITAEQFGIRVACGRFGIILGKNDGALPLMALPYKLFVGGKIGSGKNWMSWIHVKDVANALLFAVEHDIHGAFNVTAPNAKRMNDFGKTLATVLNRPHYFPVPAFALKLALGEKSQLVIEGQNVYPEKLIENGFMFEFPDLSKALYHIYS</sequence>
<dbReference type="PANTHER" id="PTHR11092:SF0">
    <property type="entry name" value="EPIMERASE FAMILY PROTEIN SDR39U1"/>
    <property type="match status" value="1"/>
</dbReference>
<dbReference type="InterPro" id="IPR036291">
    <property type="entry name" value="NAD(P)-bd_dom_sf"/>
</dbReference>
<dbReference type="InterPro" id="IPR013549">
    <property type="entry name" value="DUF1731"/>
</dbReference>
<dbReference type="PANTHER" id="PTHR11092">
    <property type="entry name" value="SUGAR NUCLEOTIDE EPIMERASE RELATED"/>
    <property type="match status" value="1"/>
</dbReference>
<evidence type="ECO:0000259" key="3">
    <source>
        <dbReference type="Pfam" id="PF08338"/>
    </source>
</evidence>
<proteinExistence type="inferred from homology"/>
<dbReference type="NCBIfam" id="TIGR01777">
    <property type="entry name" value="yfcH"/>
    <property type="match status" value="1"/>
</dbReference>
<gene>
    <name evidence="4" type="ORF">C7437_10719</name>
</gene>
<name>A0A2W7MMC5_9BACI</name>
<evidence type="ECO:0000313" key="5">
    <source>
        <dbReference type="Proteomes" id="UP000248646"/>
    </source>
</evidence>
<evidence type="ECO:0000313" key="4">
    <source>
        <dbReference type="EMBL" id="PZX03066.1"/>
    </source>
</evidence>